<dbReference type="EMBL" id="RBVA01000422">
    <property type="protein sequence ID" value="RMW02359.1"/>
    <property type="molecule type" value="Genomic_DNA"/>
</dbReference>
<sequence>MNMEETVIMDSQAREAREALIAVLSTAASMGIDIDQLCHLSAEELACEEVREEVKPYVSGAIYQLAVCMNYVVDPCLSGFWPSPSGRVASTSPVEKP</sequence>
<dbReference type="AlphaFoldDB" id="A0A3M6HBQ3"/>
<organism evidence="1 2">
    <name type="scientific">Pseudomonas amygdali pv. tabaci</name>
    <name type="common">Pseudomonas syringae pv. tabaci</name>
    <dbReference type="NCBI Taxonomy" id="322"/>
    <lineage>
        <taxon>Bacteria</taxon>
        <taxon>Pseudomonadati</taxon>
        <taxon>Pseudomonadota</taxon>
        <taxon>Gammaproteobacteria</taxon>
        <taxon>Pseudomonadales</taxon>
        <taxon>Pseudomonadaceae</taxon>
        <taxon>Pseudomonas</taxon>
        <taxon>Pseudomonas amygdali</taxon>
    </lineage>
</organism>
<protein>
    <submittedName>
        <fullName evidence="1">Uncharacterized protein</fullName>
    </submittedName>
</protein>
<reference evidence="1 2" key="1">
    <citation type="submission" date="2018-08" db="EMBL/GenBank/DDBJ databases">
        <title>Recombination of ecologically and evolutionarily significant loci maintains genetic cohesion in the Pseudomonas syringae species complex.</title>
        <authorList>
            <person name="Dillon M."/>
            <person name="Thakur S."/>
            <person name="Almeida R.N.D."/>
            <person name="Weir B.S."/>
            <person name="Guttman D.S."/>
        </authorList>
    </citation>
    <scope>NUCLEOTIDE SEQUENCE [LARGE SCALE GENOMIC DNA]</scope>
    <source>
        <strain evidence="1 2">ICMP 4525</strain>
    </source>
</reference>
<evidence type="ECO:0000313" key="2">
    <source>
        <dbReference type="Proteomes" id="UP000271531"/>
    </source>
</evidence>
<evidence type="ECO:0000313" key="1">
    <source>
        <dbReference type="EMBL" id="RMW02359.1"/>
    </source>
</evidence>
<accession>A0A3M6HBQ3</accession>
<dbReference type="Proteomes" id="UP000271531">
    <property type="component" value="Unassembled WGS sequence"/>
</dbReference>
<name>A0A3M6HBQ3_PSEAJ</name>
<gene>
    <name evidence="1" type="ORF">ALP03_200026</name>
</gene>
<comment type="caution">
    <text evidence="1">The sequence shown here is derived from an EMBL/GenBank/DDBJ whole genome shotgun (WGS) entry which is preliminary data.</text>
</comment>
<proteinExistence type="predicted"/>